<sequence>MKIFNYLLFNQVNLYLQKYRINNIKIYTRIFNFFYGYSFYLYISNKYLVKY</sequence>
<reference evidence="2 3" key="2">
    <citation type="submission" date="2016-08" db="EMBL/GenBank/DDBJ databases">
        <title>Pervasive Adenine N6-methylation of Active Genes in Fungi.</title>
        <authorList>
            <consortium name="DOE Joint Genome Institute"/>
            <person name="Mondo S.J."/>
            <person name="Dannebaum R.O."/>
            <person name="Kuo R.C."/>
            <person name="Labutti K."/>
            <person name="Haridas S."/>
            <person name="Kuo A."/>
            <person name="Salamov A."/>
            <person name="Ahrendt S.R."/>
            <person name="Lipzen A."/>
            <person name="Sullivan W."/>
            <person name="Andreopoulos W.B."/>
            <person name="Clum A."/>
            <person name="Lindquist E."/>
            <person name="Daum C."/>
            <person name="Ramamoorthy G.K."/>
            <person name="Gryganskyi A."/>
            <person name="Culley D."/>
            <person name="Magnuson J.K."/>
            <person name="James T.Y."/>
            <person name="O'Malley M.A."/>
            <person name="Stajich J.E."/>
            <person name="Spatafora J.W."/>
            <person name="Visel A."/>
            <person name="Grigoriev I.V."/>
        </authorList>
    </citation>
    <scope>NUCLEOTIDE SEQUENCE [LARGE SCALE GENOMIC DNA]</scope>
    <source>
        <strain evidence="2 3">S4</strain>
    </source>
</reference>
<keyword evidence="3" id="KW-1185">Reference proteome</keyword>
<feature type="transmembrane region" description="Helical" evidence="1">
    <location>
        <begin position="26"/>
        <end position="43"/>
    </location>
</feature>
<name>A0A1Y1XGS3_9FUNG</name>
<evidence type="ECO:0000313" key="3">
    <source>
        <dbReference type="Proteomes" id="UP000193944"/>
    </source>
</evidence>
<evidence type="ECO:0000256" key="1">
    <source>
        <dbReference type="SAM" id="Phobius"/>
    </source>
</evidence>
<gene>
    <name evidence="2" type="ORF">BCR32DRAFT_122228</name>
</gene>
<dbReference type="AlphaFoldDB" id="A0A1Y1XGS3"/>
<reference evidence="2 3" key="1">
    <citation type="submission" date="2016-08" db="EMBL/GenBank/DDBJ databases">
        <title>A Parts List for Fungal Cellulosomes Revealed by Comparative Genomics.</title>
        <authorList>
            <consortium name="DOE Joint Genome Institute"/>
            <person name="Haitjema C.H."/>
            <person name="Gilmore S.P."/>
            <person name="Henske J.K."/>
            <person name="Solomon K.V."/>
            <person name="De Groot R."/>
            <person name="Kuo A."/>
            <person name="Mondo S.J."/>
            <person name="Salamov A.A."/>
            <person name="Labutti K."/>
            <person name="Zhao Z."/>
            <person name="Chiniquy J."/>
            <person name="Barry K."/>
            <person name="Brewer H.M."/>
            <person name="Purvine S.O."/>
            <person name="Wright A.T."/>
            <person name="Boxma B."/>
            <person name="Van Alen T."/>
            <person name="Hackstein J.H."/>
            <person name="Baker S.E."/>
            <person name="Grigoriev I.V."/>
            <person name="O'Malley M.A."/>
        </authorList>
    </citation>
    <scope>NUCLEOTIDE SEQUENCE [LARGE SCALE GENOMIC DNA]</scope>
    <source>
        <strain evidence="2 3">S4</strain>
    </source>
</reference>
<accession>A0A1Y1XGS3</accession>
<evidence type="ECO:0000313" key="2">
    <source>
        <dbReference type="EMBL" id="ORX84584.1"/>
    </source>
</evidence>
<comment type="caution">
    <text evidence="2">The sequence shown here is derived from an EMBL/GenBank/DDBJ whole genome shotgun (WGS) entry which is preliminary data.</text>
</comment>
<keyword evidence="1" id="KW-0472">Membrane</keyword>
<keyword evidence="1" id="KW-0812">Transmembrane</keyword>
<dbReference type="Proteomes" id="UP000193944">
    <property type="component" value="Unassembled WGS sequence"/>
</dbReference>
<dbReference type="EMBL" id="MCFG01000049">
    <property type="protein sequence ID" value="ORX84584.1"/>
    <property type="molecule type" value="Genomic_DNA"/>
</dbReference>
<protein>
    <submittedName>
        <fullName evidence="2">Uncharacterized protein</fullName>
    </submittedName>
</protein>
<keyword evidence="1" id="KW-1133">Transmembrane helix</keyword>
<organism evidence="2 3">
    <name type="scientific">Anaeromyces robustus</name>
    <dbReference type="NCBI Taxonomy" id="1754192"/>
    <lineage>
        <taxon>Eukaryota</taxon>
        <taxon>Fungi</taxon>
        <taxon>Fungi incertae sedis</taxon>
        <taxon>Chytridiomycota</taxon>
        <taxon>Chytridiomycota incertae sedis</taxon>
        <taxon>Neocallimastigomycetes</taxon>
        <taxon>Neocallimastigales</taxon>
        <taxon>Neocallimastigaceae</taxon>
        <taxon>Anaeromyces</taxon>
    </lineage>
</organism>
<proteinExistence type="predicted"/>